<evidence type="ECO:0000313" key="2">
    <source>
        <dbReference type="Proteomes" id="UP000198804"/>
    </source>
</evidence>
<proteinExistence type="predicted"/>
<evidence type="ECO:0000313" key="1">
    <source>
        <dbReference type="EMBL" id="SFL18298.1"/>
    </source>
</evidence>
<organism evidence="1 2">
    <name type="scientific">Methylorubrum salsuginis</name>
    <dbReference type="NCBI Taxonomy" id="414703"/>
    <lineage>
        <taxon>Bacteria</taxon>
        <taxon>Pseudomonadati</taxon>
        <taxon>Pseudomonadota</taxon>
        <taxon>Alphaproteobacteria</taxon>
        <taxon>Hyphomicrobiales</taxon>
        <taxon>Methylobacteriaceae</taxon>
        <taxon>Methylorubrum</taxon>
    </lineage>
</organism>
<name>A0A1I4FK40_9HYPH</name>
<keyword evidence="2" id="KW-1185">Reference proteome</keyword>
<dbReference type="STRING" id="414703.SAMN04488125_11084"/>
<gene>
    <name evidence="1" type="ORF">SAMN04488125_11084</name>
</gene>
<accession>A0A1I4FK40</accession>
<sequence>MQSITDKNLARLEFTLAAAQAIISAPAVHTFCIGITGRPKARRNEYRRALAFEGQTLEGFALLDWDRTGGQAVAMERWLFERLKTNTKYANHGSVSYFGSVKKALPNQAVYIAWWRPSAVAS</sequence>
<protein>
    <submittedName>
        <fullName evidence="1">Uncharacterized protein</fullName>
    </submittedName>
</protein>
<dbReference type="EMBL" id="FOSV01000010">
    <property type="protein sequence ID" value="SFL18298.1"/>
    <property type="molecule type" value="Genomic_DNA"/>
</dbReference>
<dbReference type="Proteomes" id="UP000198804">
    <property type="component" value="Unassembled WGS sequence"/>
</dbReference>
<reference evidence="2" key="1">
    <citation type="submission" date="2016-10" db="EMBL/GenBank/DDBJ databases">
        <authorList>
            <person name="Varghese N."/>
            <person name="Submissions S."/>
        </authorList>
    </citation>
    <scope>NUCLEOTIDE SEQUENCE [LARGE SCALE GENOMIC DNA]</scope>
    <source>
        <strain evidence="2">CGMCC 1.6474</strain>
    </source>
</reference>
<dbReference type="RefSeq" id="WP_091946843.1">
    <property type="nucleotide sequence ID" value="NZ_FOSV01000010.1"/>
</dbReference>
<dbReference type="AlphaFoldDB" id="A0A1I4FK40"/>